<dbReference type="Gene3D" id="3.30.70.270">
    <property type="match status" value="1"/>
</dbReference>
<organism evidence="6 7">
    <name type="scientific">Kolteria novifilia</name>
    <dbReference type="NCBI Taxonomy" id="2527975"/>
    <lineage>
        <taxon>Bacteria</taxon>
        <taxon>Pseudomonadati</taxon>
        <taxon>Planctomycetota</taxon>
        <taxon>Planctomycetia</taxon>
        <taxon>Kolteriales</taxon>
        <taxon>Kolteriaceae</taxon>
        <taxon>Kolteria</taxon>
    </lineage>
</organism>
<gene>
    <name evidence="6" type="primary">cph2_1</name>
    <name evidence="6" type="ORF">Pan216_36460</name>
</gene>
<dbReference type="Pfam" id="PF00072">
    <property type="entry name" value="Response_reg"/>
    <property type="match status" value="1"/>
</dbReference>
<keyword evidence="3" id="KW-0597">Phosphoprotein</keyword>
<dbReference type="GO" id="GO:0052621">
    <property type="term" value="F:diguanylate cyclase activity"/>
    <property type="evidence" value="ECO:0007669"/>
    <property type="project" value="UniProtKB-EC"/>
</dbReference>
<dbReference type="Pfam" id="PF00990">
    <property type="entry name" value="GGDEF"/>
    <property type="match status" value="1"/>
</dbReference>
<evidence type="ECO:0000256" key="2">
    <source>
        <dbReference type="ARBA" id="ARBA00034247"/>
    </source>
</evidence>
<dbReference type="AlphaFoldDB" id="A0A518B734"/>
<dbReference type="RefSeq" id="WP_145259760.1">
    <property type="nucleotide sequence ID" value="NZ_CP036279.1"/>
</dbReference>
<feature type="domain" description="GGDEF" evidence="5">
    <location>
        <begin position="168"/>
        <end position="305"/>
    </location>
</feature>
<dbReference type="InterPro" id="IPR011006">
    <property type="entry name" value="CheY-like_superfamily"/>
</dbReference>
<dbReference type="InterPro" id="IPR050469">
    <property type="entry name" value="Diguanylate_Cyclase"/>
</dbReference>
<keyword evidence="7" id="KW-1185">Reference proteome</keyword>
<dbReference type="KEGG" id="knv:Pan216_36460"/>
<dbReference type="OrthoDB" id="244535at2"/>
<dbReference type="SUPFAM" id="SSF55073">
    <property type="entry name" value="Nucleotide cyclase"/>
    <property type="match status" value="1"/>
</dbReference>
<proteinExistence type="predicted"/>
<dbReference type="EC" id="2.7.7.65" evidence="1"/>
<dbReference type="PROSITE" id="PS50887">
    <property type="entry name" value="GGDEF"/>
    <property type="match status" value="1"/>
</dbReference>
<protein>
    <recommendedName>
        <fullName evidence="1">diguanylate cyclase</fullName>
        <ecNumber evidence="1">2.7.7.65</ecNumber>
    </recommendedName>
</protein>
<dbReference type="EMBL" id="CP036279">
    <property type="protein sequence ID" value="QDU62776.1"/>
    <property type="molecule type" value="Genomic_DNA"/>
</dbReference>
<feature type="domain" description="Response regulatory" evidence="4">
    <location>
        <begin position="2"/>
        <end position="118"/>
    </location>
</feature>
<comment type="catalytic activity">
    <reaction evidence="2">
        <text>2 GTP = 3',3'-c-di-GMP + 2 diphosphate</text>
        <dbReference type="Rhea" id="RHEA:24898"/>
        <dbReference type="ChEBI" id="CHEBI:33019"/>
        <dbReference type="ChEBI" id="CHEBI:37565"/>
        <dbReference type="ChEBI" id="CHEBI:58805"/>
        <dbReference type="EC" id="2.7.7.65"/>
    </reaction>
</comment>
<dbReference type="Proteomes" id="UP000317093">
    <property type="component" value="Chromosome"/>
</dbReference>
<evidence type="ECO:0000313" key="6">
    <source>
        <dbReference type="EMBL" id="QDU62776.1"/>
    </source>
</evidence>
<dbReference type="GO" id="GO:0005886">
    <property type="term" value="C:plasma membrane"/>
    <property type="evidence" value="ECO:0007669"/>
    <property type="project" value="TreeGrafter"/>
</dbReference>
<dbReference type="InterPro" id="IPR001789">
    <property type="entry name" value="Sig_transdc_resp-reg_receiver"/>
</dbReference>
<evidence type="ECO:0000256" key="1">
    <source>
        <dbReference type="ARBA" id="ARBA00012528"/>
    </source>
</evidence>
<dbReference type="Gene3D" id="3.40.50.2300">
    <property type="match status" value="1"/>
</dbReference>
<dbReference type="InterPro" id="IPR043128">
    <property type="entry name" value="Rev_trsase/Diguanyl_cyclase"/>
</dbReference>
<dbReference type="SUPFAM" id="SSF52172">
    <property type="entry name" value="CheY-like"/>
    <property type="match status" value="1"/>
</dbReference>
<name>A0A518B734_9BACT</name>
<evidence type="ECO:0000259" key="4">
    <source>
        <dbReference type="PROSITE" id="PS50110"/>
    </source>
</evidence>
<dbReference type="CDD" id="cd01949">
    <property type="entry name" value="GGDEF"/>
    <property type="match status" value="1"/>
</dbReference>
<dbReference type="GO" id="GO:0000160">
    <property type="term" value="P:phosphorelay signal transduction system"/>
    <property type="evidence" value="ECO:0007669"/>
    <property type="project" value="InterPro"/>
</dbReference>
<evidence type="ECO:0000259" key="5">
    <source>
        <dbReference type="PROSITE" id="PS50887"/>
    </source>
</evidence>
<dbReference type="GO" id="GO:1902201">
    <property type="term" value="P:negative regulation of bacterial-type flagellum-dependent cell motility"/>
    <property type="evidence" value="ECO:0007669"/>
    <property type="project" value="TreeGrafter"/>
</dbReference>
<dbReference type="NCBIfam" id="TIGR00254">
    <property type="entry name" value="GGDEF"/>
    <property type="match status" value="1"/>
</dbReference>
<dbReference type="PANTHER" id="PTHR45138">
    <property type="entry name" value="REGULATORY COMPONENTS OF SENSORY TRANSDUCTION SYSTEM"/>
    <property type="match status" value="1"/>
</dbReference>
<dbReference type="SMART" id="SM00448">
    <property type="entry name" value="REC"/>
    <property type="match status" value="1"/>
</dbReference>
<accession>A0A518B734</accession>
<dbReference type="PANTHER" id="PTHR45138:SF9">
    <property type="entry name" value="DIGUANYLATE CYCLASE DGCM-RELATED"/>
    <property type="match status" value="1"/>
</dbReference>
<dbReference type="FunFam" id="3.30.70.270:FF:000001">
    <property type="entry name" value="Diguanylate cyclase domain protein"/>
    <property type="match status" value="1"/>
</dbReference>
<dbReference type="InterPro" id="IPR029787">
    <property type="entry name" value="Nucleotide_cyclase"/>
</dbReference>
<dbReference type="PROSITE" id="PS50110">
    <property type="entry name" value="RESPONSE_REGULATORY"/>
    <property type="match status" value="1"/>
</dbReference>
<evidence type="ECO:0000256" key="3">
    <source>
        <dbReference type="PROSITE-ProRule" id="PRU00169"/>
    </source>
</evidence>
<dbReference type="GO" id="GO:0043709">
    <property type="term" value="P:cell adhesion involved in single-species biofilm formation"/>
    <property type="evidence" value="ECO:0007669"/>
    <property type="project" value="TreeGrafter"/>
</dbReference>
<dbReference type="InterPro" id="IPR000160">
    <property type="entry name" value="GGDEF_dom"/>
</dbReference>
<feature type="modified residue" description="4-aspartylphosphate" evidence="3">
    <location>
        <position position="51"/>
    </location>
</feature>
<reference evidence="6 7" key="1">
    <citation type="submission" date="2019-02" db="EMBL/GenBank/DDBJ databases">
        <title>Deep-cultivation of Planctomycetes and their phenomic and genomic characterization uncovers novel biology.</title>
        <authorList>
            <person name="Wiegand S."/>
            <person name="Jogler M."/>
            <person name="Boedeker C."/>
            <person name="Pinto D."/>
            <person name="Vollmers J."/>
            <person name="Rivas-Marin E."/>
            <person name="Kohn T."/>
            <person name="Peeters S.H."/>
            <person name="Heuer A."/>
            <person name="Rast P."/>
            <person name="Oberbeckmann S."/>
            <person name="Bunk B."/>
            <person name="Jeske O."/>
            <person name="Meyerdierks A."/>
            <person name="Storesund J.E."/>
            <person name="Kallscheuer N."/>
            <person name="Luecker S."/>
            <person name="Lage O.M."/>
            <person name="Pohl T."/>
            <person name="Merkel B.J."/>
            <person name="Hornburger P."/>
            <person name="Mueller R.-W."/>
            <person name="Bruemmer F."/>
            <person name="Labrenz M."/>
            <person name="Spormann A.M."/>
            <person name="Op den Camp H."/>
            <person name="Overmann J."/>
            <person name="Amann R."/>
            <person name="Jetten M.S.M."/>
            <person name="Mascher T."/>
            <person name="Medema M.H."/>
            <person name="Devos D.P."/>
            <person name="Kaster A.-K."/>
            <person name="Ovreas L."/>
            <person name="Rohde M."/>
            <person name="Galperin M.Y."/>
            <person name="Jogler C."/>
        </authorList>
    </citation>
    <scope>NUCLEOTIDE SEQUENCE [LARGE SCALE GENOMIC DNA]</scope>
    <source>
        <strain evidence="6 7">Pan216</strain>
    </source>
</reference>
<evidence type="ECO:0000313" key="7">
    <source>
        <dbReference type="Proteomes" id="UP000317093"/>
    </source>
</evidence>
<dbReference type="SMART" id="SM00267">
    <property type="entry name" value="GGDEF"/>
    <property type="match status" value="1"/>
</dbReference>
<sequence>MKALIADDDALFRVLIGVVLKQRGHEVFETDNGDDALELIEREKCGIVLTDWMMPGLDGLELCRRIRSSEEFRHIYIIMITANEGAESFLHGMDAGADDFISKPINHPELVARIRVAERLVDLHEDMRALNLRLENLAQTDGLTGLANRRLLDQRLDHDWRLAGRTLMPISVVMCDIDYFKRLNDSAGHLAGDQCLQAVAEELRATAKRTTDLAARYGGEEFALLLPNTPYEQGVQLAETFRQRVLDRRIPHPDSPVGPHVSVSIGVAAPAISPEGDAKDFLRTADSALYRAKMSGRNSVEGSLH</sequence>